<keyword evidence="3" id="KW-1185">Reference proteome</keyword>
<feature type="compositionally biased region" description="Basic and acidic residues" evidence="1">
    <location>
        <begin position="14"/>
        <end position="32"/>
    </location>
</feature>
<accession>A0AAV9IJF4</accession>
<dbReference type="AlphaFoldDB" id="A0AAV9IJF4"/>
<dbReference type="Proteomes" id="UP001300502">
    <property type="component" value="Unassembled WGS sequence"/>
</dbReference>
<organism evidence="2 3">
    <name type="scientific">Galdieria yellowstonensis</name>
    <dbReference type="NCBI Taxonomy" id="3028027"/>
    <lineage>
        <taxon>Eukaryota</taxon>
        <taxon>Rhodophyta</taxon>
        <taxon>Bangiophyceae</taxon>
        <taxon>Galdieriales</taxon>
        <taxon>Galdieriaceae</taxon>
        <taxon>Galdieria</taxon>
    </lineage>
</organism>
<feature type="region of interest" description="Disordered" evidence="1">
    <location>
        <begin position="1"/>
        <end position="144"/>
    </location>
</feature>
<evidence type="ECO:0000313" key="2">
    <source>
        <dbReference type="EMBL" id="KAK4527620.1"/>
    </source>
</evidence>
<comment type="caution">
    <text evidence="2">The sequence shown here is derived from an EMBL/GenBank/DDBJ whole genome shotgun (WGS) entry which is preliminary data.</text>
</comment>
<proteinExistence type="predicted"/>
<feature type="compositionally biased region" description="Low complexity" evidence="1">
    <location>
        <begin position="33"/>
        <end position="52"/>
    </location>
</feature>
<dbReference type="EMBL" id="JANCYU010000054">
    <property type="protein sequence ID" value="KAK4527620.1"/>
    <property type="molecule type" value="Genomic_DNA"/>
</dbReference>
<sequence length="189" mass="21619">MKKRQKTTRNKTSIPKESKITDKEPVVEHEVFSVHSVSSLEASSISSSASHISMEEMENEPTTVSIDNHDKHKDNSYNTAEETEKWLENSSIWEPIERKESVQNTVEDENNNNNKEEGQGTVPTRSPSECVNSRKNSTETRGESAIHHKLIQKKRNNQTLAKKANRNWSIWKTIVGWFGKQTQEEVIDA</sequence>
<evidence type="ECO:0000313" key="3">
    <source>
        <dbReference type="Proteomes" id="UP001300502"/>
    </source>
</evidence>
<reference evidence="2 3" key="1">
    <citation type="submission" date="2022-07" db="EMBL/GenBank/DDBJ databases">
        <title>Genome-wide signatures of adaptation to extreme environments.</title>
        <authorList>
            <person name="Cho C.H."/>
            <person name="Yoon H.S."/>
        </authorList>
    </citation>
    <scope>NUCLEOTIDE SEQUENCE [LARGE SCALE GENOMIC DNA]</scope>
    <source>
        <strain evidence="2 3">108.79 E11</strain>
    </source>
</reference>
<protein>
    <submittedName>
        <fullName evidence="2">Uncharacterized protein</fullName>
    </submittedName>
</protein>
<name>A0AAV9IJF4_9RHOD</name>
<feature type="compositionally biased region" description="Polar residues" evidence="1">
    <location>
        <begin position="121"/>
        <end position="135"/>
    </location>
</feature>
<evidence type="ECO:0000256" key="1">
    <source>
        <dbReference type="SAM" id="MobiDB-lite"/>
    </source>
</evidence>
<gene>
    <name evidence="2" type="ORF">GAYE_SCF42G5544</name>
</gene>